<evidence type="ECO:0000256" key="1">
    <source>
        <dbReference type="SAM" id="SignalP"/>
    </source>
</evidence>
<dbReference type="Proteomes" id="UP000321513">
    <property type="component" value="Unassembled WGS sequence"/>
</dbReference>
<dbReference type="RefSeq" id="WP_147203722.1">
    <property type="nucleotide sequence ID" value="NZ_BJYT01000007.1"/>
</dbReference>
<organism evidence="3 4">
    <name type="scientific">Segetibacter aerophilus</name>
    <dbReference type="NCBI Taxonomy" id="670293"/>
    <lineage>
        <taxon>Bacteria</taxon>
        <taxon>Pseudomonadati</taxon>
        <taxon>Bacteroidota</taxon>
        <taxon>Chitinophagia</taxon>
        <taxon>Chitinophagales</taxon>
        <taxon>Chitinophagaceae</taxon>
        <taxon>Segetibacter</taxon>
    </lineage>
</organism>
<evidence type="ECO:0000259" key="2">
    <source>
        <dbReference type="PROSITE" id="PS51352"/>
    </source>
</evidence>
<dbReference type="Pfam" id="PF00578">
    <property type="entry name" value="AhpC-TSA"/>
    <property type="match status" value="1"/>
</dbReference>
<dbReference type="SUPFAM" id="SSF52833">
    <property type="entry name" value="Thioredoxin-like"/>
    <property type="match status" value="1"/>
</dbReference>
<dbReference type="InterPro" id="IPR000866">
    <property type="entry name" value="AhpC/TSA"/>
</dbReference>
<dbReference type="OrthoDB" id="662072at2"/>
<accession>A0A512BCA2</accession>
<dbReference type="InterPro" id="IPR013766">
    <property type="entry name" value="Thioredoxin_domain"/>
</dbReference>
<gene>
    <name evidence="3" type="ORF">SAE01_20950</name>
</gene>
<evidence type="ECO:0000313" key="4">
    <source>
        <dbReference type="Proteomes" id="UP000321513"/>
    </source>
</evidence>
<dbReference type="InterPro" id="IPR036249">
    <property type="entry name" value="Thioredoxin-like_sf"/>
</dbReference>
<keyword evidence="1" id="KW-0732">Signal</keyword>
<dbReference type="Gene3D" id="3.40.30.10">
    <property type="entry name" value="Glutaredoxin"/>
    <property type="match status" value="1"/>
</dbReference>
<dbReference type="EMBL" id="BJYT01000007">
    <property type="protein sequence ID" value="GEO09599.1"/>
    <property type="molecule type" value="Genomic_DNA"/>
</dbReference>
<comment type="caution">
    <text evidence="3">The sequence shown here is derived from an EMBL/GenBank/DDBJ whole genome shotgun (WGS) entry which is preliminary data.</text>
</comment>
<proteinExistence type="predicted"/>
<sequence length="164" mass="18796">MKQIFLTVIVSLLLFTVAFSQVDNSRPGAAIPTFKILKSNGSYFSSNEIKKNNPTVLIYFAPDCDHCIKLMDQLFKKIHQFDKANVVMVTFKAPNDVAWFERKYATSQFPNIIVGTEGTSYVLRNYYRLDKTPFVAVYDKKGKLAFSYKNEPQAEEILAKFKKV</sequence>
<dbReference type="CDD" id="cd01659">
    <property type="entry name" value="TRX_superfamily"/>
    <property type="match status" value="1"/>
</dbReference>
<feature type="signal peptide" evidence="1">
    <location>
        <begin position="1"/>
        <end position="20"/>
    </location>
</feature>
<feature type="chain" id="PRO_5021739133" description="Thioredoxin domain-containing protein" evidence="1">
    <location>
        <begin position="21"/>
        <end position="164"/>
    </location>
</feature>
<reference evidence="3 4" key="1">
    <citation type="submission" date="2019-07" db="EMBL/GenBank/DDBJ databases">
        <title>Whole genome shotgun sequence of Segetibacter aerophilus NBRC 106135.</title>
        <authorList>
            <person name="Hosoyama A."/>
            <person name="Uohara A."/>
            <person name="Ohji S."/>
            <person name="Ichikawa N."/>
        </authorList>
    </citation>
    <scope>NUCLEOTIDE SEQUENCE [LARGE SCALE GENOMIC DNA]</scope>
    <source>
        <strain evidence="3 4">NBRC 106135</strain>
    </source>
</reference>
<feature type="domain" description="Thioredoxin" evidence="2">
    <location>
        <begin position="25"/>
        <end position="164"/>
    </location>
</feature>
<dbReference type="GO" id="GO:0016209">
    <property type="term" value="F:antioxidant activity"/>
    <property type="evidence" value="ECO:0007669"/>
    <property type="project" value="InterPro"/>
</dbReference>
<dbReference type="PROSITE" id="PS51352">
    <property type="entry name" value="THIOREDOXIN_2"/>
    <property type="match status" value="1"/>
</dbReference>
<evidence type="ECO:0000313" key="3">
    <source>
        <dbReference type="EMBL" id="GEO09599.1"/>
    </source>
</evidence>
<keyword evidence="4" id="KW-1185">Reference proteome</keyword>
<dbReference type="GO" id="GO:0016491">
    <property type="term" value="F:oxidoreductase activity"/>
    <property type="evidence" value="ECO:0007669"/>
    <property type="project" value="InterPro"/>
</dbReference>
<dbReference type="AlphaFoldDB" id="A0A512BCA2"/>
<protein>
    <recommendedName>
        <fullName evidence="2">Thioredoxin domain-containing protein</fullName>
    </recommendedName>
</protein>
<name>A0A512BCA2_9BACT</name>